<accession>A0A4Y5SRY0</accession>
<name>A0A4Y5SRY0_9RHOB</name>
<reference evidence="2" key="1">
    <citation type="submission" date="2019-05" db="EMBL/GenBank/DDBJ databases">
        <title>Tamlana fucoidanivorans sp. nov., isolated from the surface of algae collected from Fujian province in China.</title>
        <authorList>
            <person name="Li J."/>
        </authorList>
    </citation>
    <scope>NUCLEOTIDE SEQUENCE [LARGE SCALE GENOMIC DNA]</scope>
    <source>
        <strain evidence="2">2251</strain>
        <plasmid evidence="2">unnamed5</plasmid>
    </source>
</reference>
<evidence type="ECO:0000313" key="2">
    <source>
        <dbReference type="Proteomes" id="UP000296374"/>
    </source>
</evidence>
<geneLocation type="plasmid" evidence="1 2">
    <name>unnamed5</name>
</geneLocation>
<keyword evidence="1" id="KW-0614">Plasmid</keyword>
<protein>
    <submittedName>
        <fullName evidence="1">Uncharacterized protein</fullName>
    </submittedName>
</protein>
<organism evidence="1 2">
    <name type="scientific">Paracoccus liaowanqingii</name>
    <dbReference type="NCBI Taxonomy" id="2560053"/>
    <lineage>
        <taxon>Bacteria</taxon>
        <taxon>Pseudomonadati</taxon>
        <taxon>Pseudomonadota</taxon>
        <taxon>Alphaproteobacteria</taxon>
        <taxon>Rhodobacterales</taxon>
        <taxon>Paracoccaceae</taxon>
        <taxon>Paracoccus</taxon>
    </lineage>
</organism>
<evidence type="ECO:0000313" key="1">
    <source>
        <dbReference type="EMBL" id="QDA36089.1"/>
    </source>
</evidence>
<dbReference type="RefSeq" id="WP_139615881.1">
    <property type="nucleotide sequence ID" value="NZ_CP040761.1"/>
</dbReference>
<dbReference type="AlphaFoldDB" id="A0A4Y5SRY0"/>
<dbReference type="EMBL" id="CP040761">
    <property type="protein sequence ID" value="QDA36089.1"/>
    <property type="molecule type" value="Genomic_DNA"/>
</dbReference>
<dbReference type="KEGG" id="plia:E4191_18360"/>
<sequence>MDAHQFKAAIGGMSEANTREILDPLDRARAHAMLLRIRLRLPERAAFGAIAEDLDYALSIIPRVVTSIACRRDQGWVRTAVQKSATVAAG</sequence>
<proteinExistence type="predicted"/>
<gene>
    <name evidence="1" type="ORF">E4191_18360</name>
</gene>
<dbReference type="Proteomes" id="UP000296374">
    <property type="component" value="Plasmid unnamed5"/>
</dbReference>